<accession>A0ABX5K978</accession>
<gene>
    <name evidence="1" type="ORF">AUM46_04230</name>
</gene>
<evidence type="ECO:0000313" key="1">
    <source>
        <dbReference type="EMBL" id="PUX09630.1"/>
    </source>
</evidence>
<dbReference type="InterPro" id="IPR008712">
    <property type="entry name" value="NinF"/>
</dbReference>
<reference evidence="1 2" key="1">
    <citation type="submission" date="2016-12" db="EMBL/GenBank/DDBJ databases">
        <title>Analysis of the Molecular Diversity Among Cronobacter Species Isolated from Filth Flies Using a Pan Genomic DNA Microarray.</title>
        <authorList>
            <person name="Pava-Ripoll M."/>
            <person name="Tall B."/>
            <person name="Farber J."/>
            <person name="Fanning S."/>
            <person name="Lehner A."/>
            <person name="Stephan R."/>
            <person name="Pagotto F."/>
            <person name="Iverson C."/>
            <person name="Ziobro G."/>
            <person name="Miller A."/>
            <person name="Pearson R."/>
            <person name="Yan Q."/>
            <person name="Kim M."/>
            <person name="Jeong S."/>
            <person name="Park J."/>
            <person name="Jun S."/>
            <person name="Choi H."/>
            <person name="Chung T."/>
            <person name="Yoo Y."/>
            <person name="Park E."/>
            <person name="Hwang S."/>
            <person name="Lee B."/>
            <person name="Sathyamoorthy V."/>
            <person name="Carter L."/>
            <person name="Mammel M."/>
            <person name="Jackson S."/>
            <person name="Kothary M."/>
            <person name="Patel I."/>
            <person name="Grim C."/>
            <person name="Gopinath G."/>
            <person name="Gangiredla J."/>
            <person name="Chase H."/>
        </authorList>
    </citation>
    <scope>NUCLEOTIDE SEQUENCE [LARGE SCALE GENOMIC DNA]</scope>
    <source>
        <strain evidence="1 2">MOD1-Md25g</strain>
    </source>
</reference>
<dbReference type="Pfam" id="PF05810">
    <property type="entry name" value="NinF"/>
    <property type="match status" value="1"/>
</dbReference>
<name>A0ABX5K978_9ENTR</name>
<dbReference type="RefSeq" id="WP_075191802.1">
    <property type="nucleotide sequence ID" value="NZ_MSAC01000010.1"/>
</dbReference>
<proteinExistence type="predicted"/>
<sequence length="61" mass="6820">MLNPIQTQAYEQQSIARALCAGCSKQLDPDETYACGECINEWLVYRDPNHFVAEGNDDVAL</sequence>
<keyword evidence="2" id="KW-1185">Reference proteome</keyword>
<dbReference type="Proteomes" id="UP000244731">
    <property type="component" value="Unassembled WGS sequence"/>
</dbReference>
<protein>
    <submittedName>
        <fullName evidence="1">NinF family protein</fullName>
    </submittedName>
</protein>
<comment type="caution">
    <text evidence="1">The sequence shown here is derived from an EMBL/GenBank/DDBJ whole genome shotgun (WGS) entry which is preliminary data.</text>
</comment>
<dbReference type="EMBL" id="MSAC01000010">
    <property type="protein sequence ID" value="PUX09630.1"/>
    <property type="molecule type" value="Genomic_DNA"/>
</dbReference>
<organism evidence="1 2">
    <name type="scientific">Cronobacter malonaticus</name>
    <dbReference type="NCBI Taxonomy" id="413503"/>
    <lineage>
        <taxon>Bacteria</taxon>
        <taxon>Pseudomonadati</taxon>
        <taxon>Pseudomonadota</taxon>
        <taxon>Gammaproteobacteria</taxon>
        <taxon>Enterobacterales</taxon>
        <taxon>Enterobacteriaceae</taxon>
        <taxon>Cronobacter</taxon>
    </lineage>
</organism>
<evidence type="ECO:0000313" key="2">
    <source>
        <dbReference type="Proteomes" id="UP000244731"/>
    </source>
</evidence>